<protein>
    <recommendedName>
        <fullName evidence="5">F420-non-reducing hydrogenase iron-sulfur subunit D domain-containing protein</fullName>
    </recommendedName>
</protein>
<dbReference type="GO" id="GO:0051536">
    <property type="term" value="F:iron-sulfur cluster binding"/>
    <property type="evidence" value="ECO:0007669"/>
    <property type="project" value="UniProtKB-KW"/>
</dbReference>
<keyword evidence="7" id="KW-1185">Reference proteome</keyword>
<proteinExistence type="predicted"/>
<evidence type="ECO:0000313" key="6">
    <source>
        <dbReference type="EMBL" id="QPM68941.1"/>
    </source>
</evidence>
<evidence type="ECO:0000256" key="3">
    <source>
        <dbReference type="ARBA" id="ARBA00023004"/>
    </source>
</evidence>
<keyword evidence="4" id="KW-0411">Iron-sulfur</keyword>
<dbReference type="GO" id="GO:0046872">
    <property type="term" value="F:metal ion binding"/>
    <property type="evidence" value="ECO:0007669"/>
    <property type="project" value="UniProtKB-KW"/>
</dbReference>
<dbReference type="EMBL" id="CP065383">
    <property type="protein sequence ID" value="QPM68941.1"/>
    <property type="molecule type" value="Genomic_DNA"/>
</dbReference>
<evidence type="ECO:0000256" key="1">
    <source>
        <dbReference type="ARBA" id="ARBA00022723"/>
    </source>
</evidence>
<dbReference type="GO" id="GO:0016491">
    <property type="term" value="F:oxidoreductase activity"/>
    <property type="evidence" value="ECO:0007669"/>
    <property type="project" value="UniProtKB-KW"/>
</dbReference>
<evidence type="ECO:0000259" key="5">
    <source>
        <dbReference type="Pfam" id="PF02662"/>
    </source>
</evidence>
<keyword evidence="1" id="KW-0479">Metal-binding</keyword>
<reference evidence="6 7" key="1">
    <citation type="journal article" date="2021" name="Nat. Commun.">
        <title>Isolation of a member of the candidate phylum Atribacteria reveals a unique cell membrane structure.</title>
        <authorList>
            <person name="Taiki K."/>
            <person name="Nobu M.K."/>
            <person name="Kusada H."/>
            <person name="Meng X.-Y."/>
            <person name="Hosoki N."/>
            <person name="Uematsu K."/>
            <person name="Yoshioka H."/>
            <person name="Kamagata Y."/>
            <person name="Tamaki H."/>
        </authorList>
    </citation>
    <scope>NUCLEOTIDE SEQUENCE [LARGE SCALE GENOMIC DNA]</scope>
    <source>
        <strain evidence="6 7">RT761</strain>
    </source>
</reference>
<dbReference type="RefSeq" id="WP_218111432.1">
    <property type="nucleotide sequence ID" value="NZ_CP065383.1"/>
</dbReference>
<dbReference type="KEGG" id="alam:RT761_02168"/>
<feature type="domain" description="F420-non-reducing hydrogenase iron-sulfur subunit D" evidence="5">
    <location>
        <begin position="3"/>
        <end position="114"/>
    </location>
</feature>
<gene>
    <name evidence="6" type="ORF">RT761_02168</name>
</gene>
<dbReference type="AlphaFoldDB" id="A0A7T1F408"/>
<accession>A0A7T1F408</accession>
<evidence type="ECO:0000256" key="2">
    <source>
        <dbReference type="ARBA" id="ARBA00023002"/>
    </source>
</evidence>
<sequence>MKILVIACDKSGYPAMIKYTTENTTDHELTSILKVPCLGSVKESDILEALEGDCDRVLLVGCPIDSCFHQDGSRFAQRRVNRINHLLEEADISKRVVISFVTAEKISEIKRTLDLISGTPAQEELKP</sequence>
<dbReference type="Proteomes" id="UP000594463">
    <property type="component" value="Chromosome"/>
</dbReference>
<evidence type="ECO:0000313" key="7">
    <source>
        <dbReference type="Proteomes" id="UP000594463"/>
    </source>
</evidence>
<name>A0A7T1F408_ATRLM</name>
<dbReference type="Pfam" id="PF02662">
    <property type="entry name" value="FlpD"/>
    <property type="match status" value="1"/>
</dbReference>
<dbReference type="InterPro" id="IPR003813">
    <property type="entry name" value="MvhD/FlpD"/>
</dbReference>
<keyword evidence="3" id="KW-0408">Iron</keyword>
<keyword evidence="2" id="KW-0560">Oxidoreductase</keyword>
<evidence type="ECO:0000256" key="4">
    <source>
        <dbReference type="ARBA" id="ARBA00023014"/>
    </source>
</evidence>
<organism evidence="6 7">
    <name type="scientific">Atribacter laminatus</name>
    <dbReference type="NCBI Taxonomy" id="2847778"/>
    <lineage>
        <taxon>Bacteria</taxon>
        <taxon>Pseudomonadati</taxon>
        <taxon>Atribacterota</taxon>
        <taxon>Atribacteria</taxon>
        <taxon>Atribacterales</taxon>
        <taxon>Atribacteraceae</taxon>
        <taxon>Atribacter</taxon>
    </lineage>
</organism>